<sequence>MKNLGIEFYRRCVYVIYTIFLIYLLVSAKK</sequence>
<keyword evidence="1" id="KW-0472">Membrane</keyword>
<reference evidence="3" key="1">
    <citation type="submission" date="2016-11" db="EMBL/GenBank/DDBJ databases">
        <authorList>
            <person name="Varghese N."/>
            <person name="Submissions S."/>
        </authorList>
    </citation>
    <scope>NUCLEOTIDE SEQUENCE [LARGE SCALE GENOMIC DNA]</scope>
    <source>
        <strain evidence="3">DSM 17539</strain>
    </source>
</reference>
<gene>
    <name evidence="2" type="ORF">SAMN03080594_107106</name>
</gene>
<feature type="transmembrane region" description="Helical" evidence="1">
    <location>
        <begin position="12"/>
        <end position="28"/>
    </location>
</feature>
<evidence type="ECO:0000313" key="3">
    <source>
        <dbReference type="Proteomes" id="UP000184406"/>
    </source>
</evidence>
<accession>A0A1M5EEV8</accession>
<evidence type="ECO:0000256" key="1">
    <source>
        <dbReference type="SAM" id="Phobius"/>
    </source>
</evidence>
<dbReference type="Proteomes" id="UP000184406">
    <property type="component" value="Unassembled WGS sequence"/>
</dbReference>
<dbReference type="EMBL" id="FQUX01000007">
    <property type="protein sequence ID" value="SHF77759.1"/>
    <property type="molecule type" value="Genomic_DNA"/>
</dbReference>
<name>A0A1M5EEV8_9FLAO</name>
<dbReference type="AlphaFoldDB" id="A0A1M5EEV8"/>
<proteinExistence type="predicted"/>
<keyword evidence="3" id="KW-1185">Reference proteome</keyword>
<protein>
    <submittedName>
        <fullName evidence="2">Uncharacterized protein</fullName>
    </submittedName>
</protein>
<evidence type="ECO:0000313" key="2">
    <source>
        <dbReference type="EMBL" id="SHF77759.1"/>
    </source>
</evidence>
<keyword evidence="1" id="KW-1133">Transmembrane helix</keyword>
<keyword evidence="1" id="KW-0812">Transmembrane</keyword>
<organism evidence="2 3">
    <name type="scientific">Arenibacter palladensis</name>
    <dbReference type="NCBI Taxonomy" id="237373"/>
    <lineage>
        <taxon>Bacteria</taxon>
        <taxon>Pseudomonadati</taxon>
        <taxon>Bacteroidota</taxon>
        <taxon>Flavobacteriia</taxon>
        <taxon>Flavobacteriales</taxon>
        <taxon>Flavobacteriaceae</taxon>
        <taxon>Arenibacter</taxon>
    </lineage>
</organism>